<dbReference type="Pfam" id="PF01431">
    <property type="entry name" value="Peptidase_M13"/>
    <property type="match status" value="1"/>
</dbReference>
<evidence type="ECO:0000313" key="3">
    <source>
        <dbReference type="EMBL" id="EFO82699.1"/>
    </source>
</evidence>
<dbReference type="PROSITE" id="PS51885">
    <property type="entry name" value="NEPRILYSIN"/>
    <property type="match status" value="1"/>
</dbReference>
<evidence type="ECO:0000256" key="1">
    <source>
        <dbReference type="SAM" id="SignalP"/>
    </source>
</evidence>
<evidence type="ECO:0000313" key="4">
    <source>
        <dbReference type="Proteomes" id="UP000008281"/>
    </source>
</evidence>
<sequence>MKPTSVLILVFLSQATAFDVIREAFKLIDENVNPCDNFYRHACPLHSTESLYIENAYDEKLFKVKAKNADAVWNNLAIKEAFERAHFTEFPSLNVFIANMFRKQCETEKVTTEEKGKFLELIQDTMFGQKNSECEYTECLGALAVDRNCTRASELLESKLLYRSFDNFTIPLERIFIRTQNNLEGINAILDDDLRDGVSNVKNIVETMKKRLLTWIQQTPWVINIEAIESIMAEAEQVHHYDNFARTLRYNLNILLKLEQSYLKCMRDLDDTEDFRVFCVLAATSHLDYRKLRTAFFTYYNAMNGHPNLYFSHLFYDMAKNVESPAALLGSVGFIAGHELSHSLIEDANQPELIPYFSNDSMQCIQNQYQTTCDSFKEISCGANDNQIDENGSDILGIQLAYSLFEDIYSERKKDEYIRLRYNNTITNEQLFFYSHAFVFCHGDPGEQDEENPHSPMNIRVNAVVQHPGFRDAFNCDANSPMVQSFNDQCIIFGENAPQTRKK</sequence>
<dbReference type="PANTHER" id="PTHR11733:SF208">
    <property type="entry name" value="PEPTIDASE M13 C-TERMINAL DOMAIN-CONTAINING PROTEIN"/>
    <property type="match status" value="1"/>
</dbReference>
<dbReference type="GO" id="GO:0004222">
    <property type="term" value="F:metalloendopeptidase activity"/>
    <property type="evidence" value="ECO:0007669"/>
    <property type="project" value="InterPro"/>
</dbReference>
<keyword evidence="4" id="KW-1185">Reference proteome</keyword>
<dbReference type="HOGENOM" id="CLU_042842_0_0_1"/>
<feature type="domain" description="Peptidase M13 C-terminal" evidence="2">
    <location>
        <begin position="324"/>
        <end position="488"/>
    </location>
</feature>
<dbReference type="InParanoid" id="E3LD96"/>
<dbReference type="InterPro" id="IPR018497">
    <property type="entry name" value="Peptidase_M13_C"/>
</dbReference>
<dbReference type="Proteomes" id="UP000008281">
    <property type="component" value="Unassembled WGS sequence"/>
</dbReference>
<organism evidence="4">
    <name type="scientific">Caenorhabditis remanei</name>
    <name type="common">Caenorhabditis vulgaris</name>
    <dbReference type="NCBI Taxonomy" id="31234"/>
    <lineage>
        <taxon>Eukaryota</taxon>
        <taxon>Metazoa</taxon>
        <taxon>Ecdysozoa</taxon>
        <taxon>Nematoda</taxon>
        <taxon>Chromadorea</taxon>
        <taxon>Rhabditida</taxon>
        <taxon>Rhabditina</taxon>
        <taxon>Rhabditomorpha</taxon>
        <taxon>Rhabditoidea</taxon>
        <taxon>Rhabditidae</taxon>
        <taxon>Peloderinae</taxon>
        <taxon>Caenorhabditis</taxon>
    </lineage>
</organism>
<dbReference type="InterPro" id="IPR024079">
    <property type="entry name" value="MetalloPept_cat_dom_sf"/>
</dbReference>
<dbReference type="SUPFAM" id="SSF55486">
    <property type="entry name" value="Metalloproteases ('zincins'), catalytic domain"/>
    <property type="match status" value="1"/>
</dbReference>
<dbReference type="GO" id="GO:0005886">
    <property type="term" value="C:plasma membrane"/>
    <property type="evidence" value="ECO:0007669"/>
    <property type="project" value="TreeGrafter"/>
</dbReference>
<dbReference type="AlphaFoldDB" id="E3LD96"/>
<feature type="chain" id="PRO_5003174435" description="Peptidase M13 C-terminal domain-containing protein" evidence="1">
    <location>
        <begin position="18"/>
        <end position="503"/>
    </location>
</feature>
<dbReference type="OrthoDB" id="5799049at2759"/>
<proteinExistence type="predicted"/>
<protein>
    <recommendedName>
        <fullName evidence="2">Peptidase M13 C-terminal domain-containing protein</fullName>
    </recommendedName>
</protein>
<dbReference type="InterPro" id="IPR000718">
    <property type="entry name" value="Peptidase_M13"/>
</dbReference>
<dbReference type="EMBL" id="DS268407">
    <property type="protein sequence ID" value="EFO82699.1"/>
    <property type="molecule type" value="Genomic_DNA"/>
</dbReference>
<dbReference type="eggNOG" id="KOG3624">
    <property type="taxonomic scope" value="Eukaryota"/>
</dbReference>
<dbReference type="OMA" id="WVINIEA"/>
<dbReference type="GO" id="GO:0016485">
    <property type="term" value="P:protein processing"/>
    <property type="evidence" value="ECO:0007669"/>
    <property type="project" value="TreeGrafter"/>
</dbReference>
<reference evidence="3" key="1">
    <citation type="submission" date="2007-07" db="EMBL/GenBank/DDBJ databases">
        <title>PCAP assembly of the Caenorhabditis remanei genome.</title>
        <authorList>
            <consortium name="The Caenorhabditis remanei Sequencing Consortium"/>
            <person name="Wilson R.K."/>
        </authorList>
    </citation>
    <scope>NUCLEOTIDE SEQUENCE [LARGE SCALE GENOMIC DNA]</scope>
    <source>
        <strain evidence="3">PB4641</strain>
    </source>
</reference>
<evidence type="ECO:0000259" key="2">
    <source>
        <dbReference type="Pfam" id="PF01431"/>
    </source>
</evidence>
<keyword evidence="1" id="KW-0732">Signal</keyword>
<dbReference type="PANTHER" id="PTHR11733">
    <property type="entry name" value="ZINC METALLOPROTEASE FAMILY M13 NEPRILYSIN-RELATED"/>
    <property type="match status" value="1"/>
</dbReference>
<feature type="signal peptide" evidence="1">
    <location>
        <begin position="1"/>
        <end position="17"/>
    </location>
</feature>
<accession>E3LD96</accession>
<name>E3LD96_CAERE</name>
<dbReference type="Gene3D" id="3.40.390.10">
    <property type="entry name" value="Collagenase (Catalytic Domain)"/>
    <property type="match status" value="1"/>
</dbReference>
<gene>
    <name evidence="3" type="ORF">CRE_00124</name>
</gene>